<dbReference type="GeneID" id="79948847"/>
<accession>A0AAF0JTY0</accession>
<evidence type="ECO:0000313" key="1">
    <source>
        <dbReference type="EMBL" id="WFN36928.1"/>
    </source>
</evidence>
<dbReference type="EMBL" id="CP091092">
    <property type="protein sequence ID" value="WFN36928.1"/>
    <property type="molecule type" value="Genomic_DNA"/>
</dbReference>
<reference evidence="1" key="1">
    <citation type="submission" date="2022-01" db="EMBL/GenBank/DDBJ databases">
        <title>Complete genome of Methanomicrobium antiquum DSM 21220.</title>
        <authorList>
            <person name="Chen S.-C."/>
            <person name="You Y.-T."/>
            <person name="Zhou Y.-Z."/>
            <person name="Lai M.-C."/>
        </authorList>
    </citation>
    <scope>NUCLEOTIDE SEQUENCE</scope>
    <source>
        <strain evidence="1">DSM 21220</strain>
    </source>
</reference>
<protein>
    <submittedName>
        <fullName evidence="1">Uncharacterized protein</fullName>
    </submittedName>
</protein>
<dbReference type="AlphaFoldDB" id="A0AAF0JTY0"/>
<dbReference type="Proteomes" id="UP001218895">
    <property type="component" value="Chromosome"/>
</dbReference>
<name>A0AAF0JTY0_9EURY</name>
<gene>
    <name evidence="1" type="ORF">L1994_00585</name>
</gene>
<keyword evidence="2" id="KW-1185">Reference proteome</keyword>
<evidence type="ECO:0000313" key="2">
    <source>
        <dbReference type="Proteomes" id="UP001218895"/>
    </source>
</evidence>
<proteinExistence type="predicted"/>
<dbReference type="RefSeq" id="WP_278099765.1">
    <property type="nucleotide sequence ID" value="NZ_CP091092.1"/>
</dbReference>
<sequence>MKNMGIKITAAISFLLLIWVVSGTAGASSVSADANESQLELIKEIYGQKMTEGEFWELVFPEEYAMLKKNFSPEEFENFSKMEKYWGDDHPELPYGANVWDENGPVNLNEISEEEKDELGLEGVIVDDSGYIILGFNNDAEGAKERLESYGDVSGENFLNGLAAGIYDNSPFKVPVELIKSLTEFMGIVA</sequence>
<dbReference type="KEGG" id="manq:L1994_00585"/>
<organism evidence="1 2">
    <name type="scientific">Methanomicrobium antiquum</name>
    <dbReference type="NCBI Taxonomy" id="487686"/>
    <lineage>
        <taxon>Archaea</taxon>
        <taxon>Methanobacteriati</taxon>
        <taxon>Methanobacteriota</taxon>
        <taxon>Stenosarchaea group</taxon>
        <taxon>Methanomicrobia</taxon>
        <taxon>Methanomicrobiales</taxon>
        <taxon>Methanomicrobiaceae</taxon>
        <taxon>Methanomicrobium</taxon>
    </lineage>
</organism>